<proteinExistence type="predicted"/>
<keyword evidence="1" id="KW-0472">Membrane</keyword>
<dbReference type="AlphaFoldDB" id="E7N138"/>
<dbReference type="EMBL" id="AECV01000008">
    <property type="protein sequence ID" value="EFW30147.1"/>
    <property type="molecule type" value="Genomic_DNA"/>
</dbReference>
<feature type="transmembrane region" description="Helical" evidence="1">
    <location>
        <begin position="122"/>
        <end position="141"/>
    </location>
</feature>
<evidence type="ECO:0008006" key="4">
    <source>
        <dbReference type="Google" id="ProtNLM"/>
    </source>
</evidence>
<evidence type="ECO:0000256" key="1">
    <source>
        <dbReference type="SAM" id="Phobius"/>
    </source>
</evidence>
<protein>
    <recommendedName>
        <fullName evidence="4">DUF4153 domain-containing protein</fullName>
    </recommendedName>
</protein>
<dbReference type="InterPro" id="IPR025291">
    <property type="entry name" value="DUF4153"/>
</dbReference>
<feature type="transmembrane region" description="Helical" evidence="1">
    <location>
        <begin position="66"/>
        <end position="86"/>
    </location>
</feature>
<feature type="transmembrane region" description="Helical" evidence="1">
    <location>
        <begin position="263"/>
        <end position="282"/>
    </location>
</feature>
<gene>
    <name evidence="2" type="ORF">HMPREF9555_00689</name>
</gene>
<name>E7N138_9FIRM</name>
<reference evidence="2 3" key="1">
    <citation type="submission" date="2010-08" db="EMBL/GenBank/DDBJ databases">
        <authorList>
            <person name="Weinstock G."/>
            <person name="Sodergren E."/>
            <person name="Clifton S."/>
            <person name="Fulton L."/>
            <person name="Fulton B."/>
            <person name="Courtney L."/>
            <person name="Fronick C."/>
            <person name="Harrison M."/>
            <person name="Strong C."/>
            <person name="Farmer C."/>
            <person name="Delahaunty K."/>
            <person name="Markovic C."/>
            <person name="Hall O."/>
            <person name="Minx P."/>
            <person name="Tomlinson C."/>
            <person name="Mitreva M."/>
            <person name="Hou S."/>
            <person name="Chen J."/>
            <person name="Wollam A."/>
            <person name="Pepin K.H."/>
            <person name="Johnson M."/>
            <person name="Bhonagiri V."/>
            <person name="Zhang X."/>
            <person name="Suruliraj S."/>
            <person name="Warren W."/>
            <person name="Chinwalla A."/>
            <person name="Mardis E.R."/>
            <person name="Wilson R.K."/>
        </authorList>
    </citation>
    <scope>NUCLEOTIDE SEQUENCE [LARGE SCALE GENOMIC DNA]</scope>
    <source>
        <strain evidence="2 3">F0399</strain>
    </source>
</reference>
<keyword evidence="1" id="KW-1133">Transmembrane helix</keyword>
<dbReference type="Pfam" id="PF13687">
    <property type="entry name" value="DUF4153"/>
    <property type="match status" value="1"/>
</dbReference>
<accession>E7N138</accession>
<dbReference type="STRING" id="749551.HMPREF9555_00689"/>
<feature type="transmembrane region" description="Helical" evidence="1">
    <location>
        <begin position="153"/>
        <end position="178"/>
    </location>
</feature>
<evidence type="ECO:0000313" key="3">
    <source>
        <dbReference type="Proteomes" id="UP000004633"/>
    </source>
</evidence>
<organism evidence="2 3">
    <name type="scientific">Selenomonas artemidis F0399</name>
    <dbReference type="NCBI Taxonomy" id="749551"/>
    <lineage>
        <taxon>Bacteria</taxon>
        <taxon>Bacillati</taxon>
        <taxon>Bacillota</taxon>
        <taxon>Negativicutes</taxon>
        <taxon>Selenomonadales</taxon>
        <taxon>Selenomonadaceae</taxon>
        <taxon>Selenomonas</taxon>
    </lineage>
</organism>
<keyword evidence="3" id="KW-1185">Reference proteome</keyword>
<keyword evidence="1" id="KW-0812">Transmembrane</keyword>
<dbReference type="Proteomes" id="UP000004633">
    <property type="component" value="Unassembled WGS sequence"/>
</dbReference>
<feature type="transmembrane region" description="Helical" evidence="1">
    <location>
        <begin position="294"/>
        <end position="318"/>
    </location>
</feature>
<comment type="caution">
    <text evidence="2">The sequence shown here is derived from an EMBL/GenBank/DDBJ whole genome shotgun (WGS) entry which is preliminary data.</text>
</comment>
<feature type="transmembrane region" description="Helical" evidence="1">
    <location>
        <begin position="234"/>
        <end position="257"/>
    </location>
</feature>
<feature type="transmembrane region" description="Helical" evidence="1">
    <location>
        <begin position="324"/>
        <end position="344"/>
    </location>
</feature>
<evidence type="ECO:0000313" key="2">
    <source>
        <dbReference type="EMBL" id="EFW30147.1"/>
    </source>
</evidence>
<feature type="transmembrane region" description="Helical" evidence="1">
    <location>
        <begin position="98"/>
        <end position="116"/>
    </location>
</feature>
<feature type="transmembrane region" description="Helical" evidence="1">
    <location>
        <begin position="190"/>
        <end position="214"/>
    </location>
</feature>
<dbReference type="HOGENOM" id="CLU_498644_0_0_9"/>
<sequence>MQKNIYKRRCKMRIEKLWKNLCQTVRTGARRFRTAVAADVVLLLCLGAFTYREIYEAEAWYLEEAGSAAAAAAVGCIFAVSLHLFFERRGKEHRRVEAILTAAVCAAVFILVRGHSWTVPYILLQTLGAALSFAAFGLYCLEGEEEGRSAPLVIFSLCKAAVVGTLLTASLNICLMAFDSLIVSVPPNLLTLLCFLTAEVSYIFAGGQVALAGLPVYGQRAEMPALFRVLLARILWPACLILLVILYLYVAKIIFLWEIPVGMMNWFASLALLAFAVFFVCFAGDERHPFLKSFLHRGLPVFLPILAVQAVAVCQRIAPYGLTAPRYASILCTAFGIFLLICAFRRSSPRPAFLVLAVMIAVSALTPLSILDIPLRTQEARLWSVLEENDMIRDGTVVGNPALSPEAQEKLLSASEYLTERGQTAFLETPGMNDTLAELRRSYEGEDTVDWFLFTPPDPAFVPVAGWQEAYVFSDTPVRDGVLVVEKGTGAEEHCDVSAYVAEALAYAREHRVGNGVNRFTREMQIDLDDRSRLCLSELRIMARGAGEEGAAVNMQGVLLKR</sequence>
<feature type="transmembrane region" description="Helical" evidence="1">
    <location>
        <begin position="351"/>
        <end position="371"/>
    </location>
</feature>